<dbReference type="PROSITE" id="PS51999">
    <property type="entry name" value="ZF_GRF"/>
    <property type="match status" value="1"/>
</dbReference>
<evidence type="ECO:0000256" key="1">
    <source>
        <dbReference type="ARBA" id="ARBA00022723"/>
    </source>
</evidence>
<dbReference type="InterPro" id="IPR010666">
    <property type="entry name" value="Znf_GRF"/>
</dbReference>
<sequence>MPKIDFFYHRCLTFAPHVSFQCFLPVPLKHPVTSTFLTPKHKPLPLTSIQSLSLPYLLFSPSSSTLSICKMSTSSAKSSFQGGPTLRRKRIVRCGCGDVCKVSVARTPENYGKKFYGCPNYKVEEEDCGFFKWYNEEYEVGAGAGAWTVEDFGRNNCRSFGSYFCNGDNSCFEDVNHFGLAFGRMFGLTWILVFSCKWKYNAEVG</sequence>
<protein>
    <recommendedName>
        <fullName evidence="5">GRF-type domain-containing protein</fullName>
    </recommendedName>
</protein>
<evidence type="ECO:0000259" key="5">
    <source>
        <dbReference type="PROSITE" id="PS51999"/>
    </source>
</evidence>
<keyword evidence="3" id="KW-0862">Zinc</keyword>
<dbReference type="GO" id="GO:0008270">
    <property type="term" value="F:zinc ion binding"/>
    <property type="evidence" value="ECO:0007669"/>
    <property type="project" value="UniProtKB-KW"/>
</dbReference>
<evidence type="ECO:0000313" key="7">
    <source>
        <dbReference type="Proteomes" id="UP000235145"/>
    </source>
</evidence>
<comment type="caution">
    <text evidence="6">The sequence shown here is derived from an EMBL/GenBank/DDBJ whole genome shotgun (WGS) entry which is preliminary data.</text>
</comment>
<evidence type="ECO:0000313" key="6">
    <source>
        <dbReference type="EMBL" id="KAJ0200868.1"/>
    </source>
</evidence>
<name>A0A9R1V9Q5_LACSA</name>
<dbReference type="PANTHER" id="PTHR33680:SF1">
    <property type="entry name" value="OS05G0489500 PROTEIN"/>
    <property type="match status" value="1"/>
</dbReference>
<evidence type="ECO:0000256" key="3">
    <source>
        <dbReference type="ARBA" id="ARBA00022833"/>
    </source>
</evidence>
<dbReference type="PANTHER" id="PTHR33680">
    <property type="entry name" value="OS07G0190500 PROTEIN"/>
    <property type="match status" value="1"/>
</dbReference>
<feature type="domain" description="GRF-type" evidence="5">
    <location>
        <begin position="94"/>
        <end position="137"/>
    </location>
</feature>
<dbReference type="Proteomes" id="UP000235145">
    <property type="component" value="Unassembled WGS sequence"/>
</dbReference>
<dbReference type="EMBL" id="NBSK02000006">
    <property type="protein sequence ID" value="KAJ0200868.1"/>
    <property type="molecule type" value="Genomic_DNA"/>
</dbReference>
<keyword evidence="1" id="KW-0479">Metal-binding</keyword>
<accession>A0A9R1V9Q5</accession>
<keyword evidence="2 4" id="KW-0863">Zinc-finger</keyword>
<dbReference type="AlphaFoldDB" id="A0A9R1V9Q5"/>
<evidence type="ECO:0000256" key="2">
    <source>
        <dbReference type="ARBA" id="ARBA00022771"/>
    </source>
</evidence>
<evidence type="ECO:0000256" key="4">
    <source>
        <dbReference type="PROSITE-ProRule" id="PRU01343"/>
    </source>
</evidence>
<gene>
    <name evidence="6" type="ORF">LSAT_V11C600331930</name>
</gene>
<organism evidence="6 7">
    <name type="scientific">Lactuca sativa</name>
    <name type="common">Garden lettuce</name>
    <dbReference type="NCBI Taxonomy" id="4236"/>
    <lineage>
        <taxon>Eukaryota</taxon>
        <taxon>Viridiplantae</taxon>
        <taxon>Streptophyta</taxon>
        <taxon>Embryophyta</taxon>
        <taxon>Tracheophyta</taxon>
        <taxon>Spermatophyta</taxon>
        <taxon>Magnoliopsida</taxon>
        <taxon>eudicotyledons</taxon>
        <taxon>Gunneridae</taxon>
        <taxon>Pentapetalae</taxon>
        <taxon>asterids</taxon>
        <taxon>campanulids</taxon>
        <taxon>Asterales</taxon>
        <taxon>Asteraceae</taxon>
        <taxon>Cichorioideae</taxon>
        <taxon>Cichorieae</taxon>
        <taxon>Lactucinae</taxon>
        <taxon>Lactuca</taxon>
    </lineage>
</organism>
<keyword evidence="7" id="KW-1185">Reference proteome</keyword>
<proteinExistence type="predicted"/>
<dbReference type="Pfam" id="PF06839">
    <property type="entry name" value="Zn_ribbon_GRF"/>
    <property type="match status" value="1"/>
</dbReference>
<reference evidence="6 7" key="1">
    <citation type="journal article" date="2017" name="Nat. Commun.">
        <title>Genome assembly with in vitro proximity ligation data and whole-genome triplication in lettuce.</title>
        <authorList>
            <person name="Reyes-Chin-Wo S."/>
            <person name="Wang Z."/>
            <person name="Yang X."/>
            <person name="Kozik A."/>
            <person name="Arikit S."/>
            <person name="Song C."/>
            <person name="Xia L."/>
            <person name="Froenicke L."/>
            <person name="Lavelle D.O."/>
            <person name="Truco M.J."/>
            <person name="Xia R."/>
            <person name="Zhu S."/>
            <person name="Xu C."/>
            <person name="Xu H."/>
            <person name="Xu X."/>
            <person name="Cox K."/>
            <person name="Korf I."/>
            <person name="Meyers B.C."/>
            <person name="Michelmore R.W."/>
        </authorList>
    </citation>
    <scope>NUCLEOTIDE SEQUENCE [LARGE SCALE GENOMIC DNA]</scope>
    <source>
        <strain evidence="7">cv. Salinas</strain>
        <tissue evidence="6">Seedlings</tissue>
    </source>
</reference>